<feature type="domain" description="Chitin-binding type-2" evidence="1">
    <location>
        <begin position="440"/>
        <end position="494"/>
    </location>
</feature>
<dbReference type="Proteomes" id="UP001217089">
    <property type="component" value="Unassembled WGS sequence"/>
</dbReference>
<evidence type="ECO:0000313" key="2">
    <source>
        <dbReference type="EMBL" id="KAJ8316015.1"/>
    </source>
</evidence>
<protein>
    <recommendedName>
        <fullName evidence="1">Chitin-binding type-2 domain-containing protein</fullName>
    </recommendedName>
</protein>
<evidence type="ECO:0000313" key="3">
    <source>
        <dbReference type="Proteomes" id="UP001217089"/>
    </source>
</evidence>
<dbReference type="EMBL" id="JARBDR010000328">
    <property type="protein sequence ID" value="KAJ8316015.1"/>
    <property type="molecule type" value="Genomic_DNA"/>
</dbReference>
<evidence type="ECO:0000259" key="1">
    <source>
        <dbReference type="SMART" id="SM00494"/>
    </source>
</evidence>
<proteinExistence type="predicted"/>
<sequence>MTEELYIEEFQHSFEISFLFYNFSGDYNKNRCDGKSALCEPCPDRHPSCVGAPDGQNKIPQKEWTSRYMVCYRNRTLDHKSCDVGIFHPHQRKCITTLHSGDLESYCKNSPRFVIGSSVNAAQYFNCTSQDNIYGKYIKECKYPDLFSTKTGKCENFRVVPKDSRPMPQAPCEYTQNRCNVLNENCSPCEKRHHSCVGLPDGNNPISGLNWTPYYITCLLNRTIAENKCAKGLFDPVKKSCVLDGYFDRIEIQCESNPTAVFKHPESCALFYNCSEYLQNGCKNNDSGCVPCPSRLPSCIGMLDGDNPITESIWSNAFVKCHKNRTVGKTECSYGYFDPTKKMCVDMLHPDDAAQFCKTNPYSTIRSSVSCAQYIDCSLSAPVISVCKYPDLFSPATMTCRDFRMNVAIFMNQRRLVSEYKQNLCRESNTSCTSCHDIMPSCVGLPNGYNAYPRREWSEHYIVCNKNRTLDIKTCDEGIFNPKQGRCVKGLDNGSIQEYCLVHKYIRIHNADNCAQYYDCSNKNSVYGPYLQECYLANTCPSTAGHCTSCPSRLPSCINLSDGDHPFTEGQQSSKYITCYKNRTKAVKNCQEGGLNPAVEECEYPSLFSVEHHLLNVEIDLNQRTPCDYKQYICKPYQEVCMPCPERHPSCVGLVDGYHPYPGNEWSSQFFVCEGERTMTYQNSVQPIRHQLFLTLTTVPSILTAQAISNHQQKYYKNVNIPSCLTDRRYLVTSFGIEILIQN</sequence>
<feature type="domain" description="Chitin-binding type-2" evidence="1">
    <location>
        <begin position="187"/>
        <end position="256"/>
    </location>
</feature>
<accession>A0ABQ9FI99</accession>
<comment type="caution">
    <text evidence="2">The sequence shown here is derived from an EMBL/GenBank/DDBJ whole genome shotgun (WGS) entry which is preliminary data.</text>
</comment>
<name>A0ABQ9FI99_TEGGR</name>
<reference evidence="2 3" key="1">
    <citation type="submission" date="2022-12" db="EMBL/GenBank/DDBJ databases">
        <title>Chromosome-level genome of Tegillarca granosa.</title>
        <authorList>
            <person name="Kim J."/>
        </authorList>
    </citation>
    <scope>NUCLEOTIDE SEQUENCE [LARGE SCALE GENOMIC DNA]</scope>
    <source>
        <strain evidence="2">Teg-2019</strain>
        <tissue evidence="2">Adductor muscle</tissue>
    </source>
</reference>
<feature type="domain" description="Chitin-binding type-2" evidence="1">
    <location>
        <begin position="545"/>
        <end position="609"/>
    </location>
</feature>
<dbReference type="InterPro" id="IPR002557">
    <property type="entry name" value="Chitin-bd_dom"/>
</dbReference>
<keyword evidence="3" id="KW-1185">Reference proteome</keyword>
<gene>
    <name evidence="2" type="ORF">KUTeg_006029</name>
</gene>
<dbReference type="SMART" id="SM00494">
    <property type="entry name" value="ChtBD2"/>
    <property type="match status" value="4"/>
</dbReference>
<organism evidence="2 3">
    <name type="scientific">Tegillarca granosa</name>
    <name type="common">Malaysian cockle</name>
    <name type="synonym">Anadara granosa</name>
    <dbReference type="NCBI Taxonomy" id="220873"/>
    <lineage>
        <taxon>Eukaryota</taxon>
        <taxon>Metazoa</taxon>
        <taxon>Spiralia</taxon>
        <taxon>Lophotrochozoa</taxon>
        <taxon>Mollusca</taxon>
        <taxon>Bivalvia</taxon>
        <taxon>Autobranchia</taxon>
        <taxon>Pteriomorphia</taxon>
        <taxon>Arcoida</taxon>
        <taxon>Arcoidea</taxon>
        <taxon>Arcidae</taxon>
        <taxon>Tegillarca</taxon>
    </lineage>
</organism>
<feature type="domain" description="Chitin-binding type-2" evidence="1">
    <location>
        <begin position="355"/>
        <end position="407"/>
    </location>
</feature>